<reference evidence="14 15" key="1">
    <citation type="submission" date="2017-06" db="EMBL/GenBank/DDBJ databases">
        <title>A platform for efficient transgenesis in Macrostomum lignano, a flatworm model organism for stem cell research.</title>
        <authorList>
            <person name="Berezikov E."/>
        </authorList>
    </citation>
    <scope>NUCLEOTIDE SEQUENCE [LARGE SCALE GENOMIC DNA]</scope>
    <source>
        <strain evidence="14">DV1</strain>
        <tissue evidence="14">Whole organism</tissue>
    </source>
</reference>
<dbReference type="GO" id="GO:0042162">
    <property type="term" value="F:telomeric DNA binding"/>
    <property type="evidence" value="ECO:0007669"/>
    <property type="project" value="InterPro"/>
</dbReference>
<dbReference type="CDD" id="cd00788">
    <property type="entry name" value="KU70"/>
    <property type="match status" value="1"/>
</dbReference>
<keyword evidence="3" id="KW-0547">Nucleotide-binding</keyword>
<keyword evidence="9" id="KW-0233">DNA recombination</keyword>
<evidence type="ECO:0000256" key="12">
    <source>
        <dbReference type="SAM" id="MobiDB-lite"/>
    </source>
</evidence>
<dbReference type="GO" id="GO:0006303">
    <property type="term" value="P:double-strand break repair via nonhomologous end joining"/>
    <property type="evidence" value="ECO:0007669"/>
    <property type="project" value="InterPro"/>
</dbReference>
<evidence type="ECO:0000256" key="8">
    <source>
        <dbReference type="ARBA" id="ARBA00023125"/>
    </source>
</evidence>
<evidence type="ECO:0000313" key="15">
    <source>
        <dbReference type="Proteomes" id="UP000215902"/>
    </source>
</evidence>
<dbReference type="PIRSF" id="PIRSF003033">
    <property type="entry name" value="Ku70"/>
    <property type="match status" value="1"/>
</dbReference>
<dbReference type="STRING" id="282301.A0A267GBZ5"/>
<dbReference type="GO" id="GO:0003690">
    <property type="term" value="F:double-stranded DNA binding"/>
    <property type="evidence" value="ECO:0007669"/>
    <property type="project" value="TreeGrafter"/>
</dbReference>
<dbReference type="InterPro" id="IPR036465">
    <property type="entry name" value="vWFA_dom_sf"/>
</dbReference>
<dbReference type="Pfam" id="PF02735">
    <property type="entry name" value="Ku"/>
    <property type="match status" value="1"/>
</dbReference>
<dbReference type="SUPFAM" id="SSF100939">
    <property type="entry name" value="SPOC domain-like"/>
    <property type="match status" value="1"/>
</dbReference>
<feature type="region of interest" description="Disordered" evidence="12">
    <location>
        <begin position="27"/>
        <end position="48"/>
    </location>
</feature>
<evidence type="ECO:0000259" key="13">
    <source>
        <dbReference type="SMART" id="SM00559"/>
    </source>
</evidence>
<dbReference type="EMBL" id="NIVC01000446">
    <property type="protein sequence ID" value="PAA82829.1"/>
    <property type="molecule type" value="Genomic_DNA"/>
</dbReference>
<evidence type="ECO:0000256" key="6">
    <source>
        <dbReference type="ARBA" id="ARBA00022806"/>
    </source>
</evidence>
<dbReference type="Proteomes" id="UP000215902">
    <property type="component" value="Unassembled WGS sequence"/>
</dbReference>
<comment type="similarity">
    <text evidence="2">Belongs to the ku70 family.</text>
</comment>
<dbReference type="AlphaFoldDB" id="A0A267GBZ5"/>
<dbReference type="GO" id="GO:0003684">
    <property type="term" value="F:damaged DNA binding"/>
    <property type="evidence" value="ECO:0007669"/>
    <property type="project" value="InterPro"/>
</dbReference>
<dbReference type="NCBIfam" id="TIGR00578">
    <property type="entry name" value="ku70"/>
    <property type="match status" value="1"/>
</dbReference>
<dbReference type="PANTHER" id="PTHR12604:SF2">
    <property type="entry name" value="X-RAY REPAIR CROSS-COMPLEMENTING PROTEIN 6"/>
    <property type="match status" value="1"/>
</dbReference>
<protein>
    <recommendedName>
        <fullName evidence="13">Ku domain-containing protein</fullName>
    </recommendedName>
</protein>
<dbReference type="InterPro" id="IPR006164">
    <property type="entry name" value="DNA_bd_Ku70/Ku80"/>
</dbReference>
<dbReference type="Gene3D" id="3.40.50.410">
    <property type="entry name" value="von Willebrand factor, type A domain"/>
    <property type="match status" value="1"/>
</dbReference>
<evidence type="ECO:0000256" key="1">
    <source>
        <dbReference type="ARBA" id="ARBA00004123"/>
    </source>
</evidence>
<gene>
    <name evidence="14" type="ORF">BOX15_Mlig018240g4</name>
</gene>
<name>A0A267GBZ5_9PLAT</name>
<dbReference type="GO" id="GO:0000723">
    <property type="term" value="P:telomere maintenance"/>
    <property type="evidence" value="ECO:0007669"/>
    <property type="project" value="InterPro"/>
</dbReference>
<comment type="caution">
    <text evidence="14">The sequence shown here is derived from an EMBL/GenBank/DDBJ whole genome shotgun (WGS) entry which is preliminary data.</text>
</comment>
<dbReference type="Gene3D" id="4.10.970.10">
    <property type="entry name" value="Ku70, bridge and pillars"/>
    <property type="match status" value="1"/>
</dbReference>
<keyword evidence="4" id="KW-0227">DNA damage</keyword>
<dbReference type="InterPro" id="IPR047087">
    <property type="entry name" value="KU70_core_dom"/>
</dbReference>
<dbReference type="InterPro" id="IPR016194">
    <property type="entry name" value="SPOC-like_C_dom_sf"/>
</dbReference>
<organism evidence="14 15">
    <name type="scientific">Macrostomum lignano</name>
    <dbReference type="NCBI Taxonomy" id="282301"/>
    <lineage>
        <taxon>Eukaryota</taxon>
        <taxon>Metazoa</taxon>
        <taxon>Spiralia</taxon>
        <taxon>Lophotrochozoa</taxon>
        <taxon>Platyhelminthes</taxon>
        <taxon>Rhabditophora</taxon>
        <taxon>Macrostomorpha</taxon>
        <taxon>Macrostomida</taxon>
        <taxon>Macrostomidae</taxon>
        <taxon>Macrostomum</taxon>
    </lineage>
</organism>
<dbReference type="GO" id="GO:0005524">
    <property type="term" value="F:ATP binding"/>
    <property type="evidence" value="ECO:0007669"/>
    <property type="project" value="UniProtKB-KW"/>
</dbReference>
<dbReference type="InterPro" id="IPR036361">
    <property type="entry name" value="SAP_dom_sf"/>
</dbReference>
<dbReference type="InterPro" id="IPR005160">
    <property type="entry name" value="Ku_C"/>
</dbReference>
<evidence type="ECO:0000313" key="14">
    <source>
        <dbReference type="EMBL" id="PAA82829.1"/>
    </source>
</evidence>
<dbReference type="SUPFAM" id="SSF53300">
    <property type="entry name" value="vWA-like"/>
    <property type="match status" value="1"/>
</dbReference>
<evidence type="ECO:0000256" key="3">
    <source>
        <dbReference type="ARBA" id="ARBA00022741"/>
    </source>
</evidence>
<keyword evidence="11" id="KW-0539">Nucleus</keyword>
<dbReference type="PANTHER" id="PTHR12604">
    <property type="entry name" value="KU AUTOANTIGEN DNA HELICASE"/>
    <property type="match status" value="1"/>
</dbReference>
<feature type="non-terminal residue" evidence="14">
    <location>
        <position position="1"/>
    </location>
</feature>
<dbReference type="InterPro" id="IPR006165">
    <property type="entry name" value="Ku70"/>
</dbReference>
<dbReference type="GO" id="GO:0043564">
    <property type="term" value="C:Ku70:Ku80 complex"/>
    <property type="evidence" value="ECO:0007669"/>
    <property type="project" value="InterPro"/>
</dbReference>
<evidence type="ECO:0000256" key="7">
    <source>
        <dbReference type="ARBA" id="ARBA00022840"/>
    </source>
</evidence>
<sequence>LCQINQSIRNKGMAEWRGNFGIDSDEEANLDEAGRGDDGPGSRSQPSRDGLIVLIDCRDSMRQQANSANQTLIKMSFKCAKTVLKRKALASDRDLVAVVLFGCGKCSNPDMRHVLTLQPLEQPGADRIKQLGHLAELDAAALETEIGRSAPEVSISDAIWTCQSIFSACTVRLGYRRIFMLTNDDNPHDGDQHKRAQLRTKILDLQQTEIELLIIPLLPTASGANLFDCRRFYFDNLLPENERPEQGSDLLAELLQNVDSKAAIRRAQVRLSIRLGPGMSLPVSVYNLTRRCTVPTAERLHRATNERVKRTTRKFLTDTAEVLMPTDLKKAAVVNGKKVLFEQEEVKQMRRLAETGLSLIAFYPMSAMKSHYHIGPASFIYPDEVAAQGSVCLFTGLLKACLDKNRFALCSYTPRSNAVTSLVALLPQAEVRDPDTGAQSVPPGFHLVHLPFADDFRKLTFDQEADELRKCQAAEEELKLAGALIERTVADKWSPEMHCNPALQAYQSQLEAIALDKAEPRQFTDTTRMSERDIAHSAKAVDRFLKAFDIRKRSEGGIGNAAAKRARVIDAANDIEAEARAGQLAKLTVPVLKEAANGLRLKPASQRKQDLINAINAHFGL</sequence>
<evidence type="ECO:0000256" key="5">
    <source>
        <dbReference type="ARBA" id="ARBA00022801"/>
    </source>
</evidence>
<dbReference type="GO" id="GO:0016787">
    <property type="term" value="F:hydrolase activity"/>
    <property type="evidence" value="ECO:0007669"/>
    <property type="project" value="UniProtKB-KW"/>
</dbReference>
<keyword evidence="10" id="KW-0234">DNA repair</keyword>
<proteinExistence type="inferred from homology"/>
<dbReference type="SMART" id="SM00559">
    <property type="entry name" value="Ku78"/>
    <property type="match status" value="1"/>
</dbReference>
<dbReference type="Gene3D" id="1.10.720.30">
    <property type="entry name" value="SAP domain"/>
    <property type="match status" value="1"/>
</dbReference>
<dbReference type="Pfam" id="PF03731">
    <property type="entry name" value="Ku_N"/>
    <property type="match status" value="1"/>
</dbReference>
<feature type="domain" description="Ku" evidence="13">
    <location>
        <begin position="320"/>
        <end position="467"/>
    </location>
</feature>
<dbReference type="GO" id="GO:0006310">
    <property type="term" value="P:DNA recombination"/>
    <property type="evidence" value="ECO:0007669"/>
    <property type="project" value="UniProtKB-KW"/>
</dbReference>
<dbReference type="Gene3D" id="2.40.290.10">
    <property type="match status" value="1"/>
</dbReference>
<evidence type="ECO:0000256" key="10">
    <source>
        <dbReference type="ARBA" id="ARBA00023204"/>
    </source>
</evidence>
<dbReference type="OrthoDB" id="3249161at2759"/>
<keyword evidence="8" id="KW-0238">DNA-binding</keyword>
<keyword evidence="7" id="KW-0067">ATP-binding</keyword>
<evidence type="ECO:0000256" key="4">
    <source>
        <dbReference type="ARBA" id="ARBA00022763"/>
    </source>
</evidence>
<dbReference type="Gene3D" id="1.10.1600.10">
    <property type="match status" value="1"/>
</dbReference>
<keyword evidence="15" id="KW-1185">Reference proteome</keyword>
<dbReference type="GO" id="GO:0003678">
    <property type="term" value="F:DNA helicase activity"/>
    <property type="evidence" value="ECO:0007669"/>
    <property type="project" value="InterPro"/>
</dbReference>
<dbReference type="Pfam" id="PF03730">
    <property type="entry name" value="Ku_C"/>
    <property type="match status" value="1"/>
</dbReference>
<evidence type="ECO:0000256" key="9">
    <source>
        <dbReference type="ARBA" id="ARBA00023172"/>
    </source>
</evidence>
<dbReference type="FunFam" id="2.40.290.10:FF:000001">
    <property type="entry name" value="X-ray repair cross complementing 6"/>
    <property type="match status" value="1"/>
</dbReference>
<accession>A0A267GBZ5</accession>
<comment type="subcellular location">
    <subcellularLocation>
        <location evidence="1">Nucleus</location>
    </subcellularLocation>
</comment>
<keyword evidence="5" id="KW-0378">Hydrolase</keyword>
<evidence type="ECO:0000256" key="11">
    <source>
        <dbReference type="ARBA" id="ARBA00023242"/>
    </source>
</evidence>
<keyword evidence="6" id="KW-0347">Helicase</keyword>
<evidence type="ECO:0000256" key="2">
    <source>
        <dbReference type="ARBA" id="ARBA00005240"/>
    </source>
</evidence>
<dbReference type="InterPro" id="IPR027388">
    <property type="entry name" value="Ku70_bridge/pillars_dom_sf"/>
</dbReference>
<dbReference type="InterPro" id="IPR005161">
    <property type="entry name" value="Ku_N"/>
</dbReference>